<gene>
    <name evidence="1" type="ORF">IMSHALPRED_006618</name>
</gene>
<organism evidence="1 2">
    <name type="scientific">Imshaugia aleurites</name>
    <dbReference type="NCBI Taxonomy" id="172621"/>
    <lineage>
        <taxon>Eukaryota</taxon>
        <taxon>Fungi</taxon>
        <taxon>Dikarya</taxon>
        <taxon>Ascomycota</taxon>
        <taxon>Pezizomycotina</taxon>
        <taxon>Lecanoromycetes</taxon>
        <taxon>OSLEUM clade</taxon>
        <taxon>Lecanoromycetidae</taxon>
        <taxon>Lecanorales</taxon>
        <taxon>Lecanorineae</taxon>
        <taxon>Parmeliaceae</taxon>
        <taxon>Imshaugia</taxon>
    </lineage>
</organism>
<dbReference type="EMBL" id="CAJPDT010000004">
    <property type="protein sequence ID" value="CAF9908236.1"/>
    <property type="molecule type" value="Genomic_DNA"/>
</dbReference>
<evidence type="ECO:0000313" key="2">
    <source>
        <dbReference type="Proteomes" id="UP000664534"/>
    </source>
</evidence>
<reference evidence="1" key="1">
    <citation type="submission" date="2021-03" db="EMBL/GenBank/DDBJ databases">
        <authorList>
            <person name="Tagirdzhanova G."/>
        </authorList>
    </citation>
    <scope>NUCLEOTIDE SEQUENCE</scope>
</reference>
<protein>
    <submittedName>
        <fullName evidence="1">Uncharacterized protein</fullName>
    </submittedName>
</protein>
<proteinExistence type="predicted"/>
<name>A0A8H3EK86_9LECA</name>
<keyword evidence="2" id="KW-1185">Reference proteome</keyword>
<evidence type="ECO:0000313" key="1">
    <source>
        <dbReference type="EMBL" id="CAF9908236.1"/>
    </source>
</evidence>
<dbReference type="Proteomes" id="UP000664534">
    <property type="component" value="Unassembled WGS sequence"/>
</dbReference>
<dbReference type="AlphaFoldDB" id="A0A8H3EK86"/>
<accession>A0A8H3EK86</accession>
<comment type="caution">
    <text evidence="1">The sequence shown here is derived from an EMBL/GenBank/DDBJ whole genome shotgun (WGS) entry which is preliminary data.</text>
</comment>
<sequence length="107" mass="11726">MMEAKLLCLKKVGAPSADWYIANGNGLPVSQAQVLQAPPPLFTAARDKNHLIVCLTDLLKAIEFDAEPGWSSWQLHHVGEIESGYWEGQQQSIASAIIVRDRVTEGV</sequence>